<dbReference type="EMBL" id="BGPR01000147">
    <property type="protein sequence ID" value="GBL99283.1"/>
    <property type="molecule type" value="Genomic_DNA"/>
</dbReference>
<accession>A0A4Y2C5D2</accession>
<comment type="caution">
    <text evidence="1">The sequence shown here is derived from an EMBL/GenBank/DDBJ whole genome shotgun (WGS) entry which is preliminary data.</text>
</comment>
<dbReference type="AlphaFoldDB" id="A0A4Y2C5D2"/>
<evidence type="ECO:0000313" key="2">
    <source>
        <dbReference type="Proteomes" id="UP000499080"/>
    </source>
</evidence>
<dbReference type="Proteomes" id="UP000499080">
    <property type="component" value="Unassembled WGS sequence"/>
</dbReference>
<name>A0A4Y2C5D2_ARAVE</name>
<reference evidence="1 2" key="1">
    <citation type="journal article" date="2019" name="Sci. Rep.">
        <title>Orb-weaving spider Araneus ventricosus genome elucidates the spidroin gene catalogue.</title>
        <authorList>
            <person name="Kono N."/>
            <person name="Nakamura H."/>
            <person name="Ohtoshi R."/>
            <person name="Moran D.A.P."/>
            <person name="Shinohara A."/>
            <person name="Yoshida Y."/>
            <person name="Fujiwara M."/>
            <person name="Mori M."/>
            <person name="Tomita M."/>
            <person name="Arakawa K."/>
        </authorList>
    </citation>
    <scope>NUCLEOTIDE SEQUENCE [LARGE SCALE GENOMIC DNA]</scope>
</reference>
<evidence type="ECO:0000313" key="1">
    <source>
        <dbReference type="EMBL" id="GBL99283.1"/>
    </source>
</evidence>
<protein>
    <submittedName>
        <fullName evidence="1">Uncharacterized protein</fullName>
    </submittedName>
</protein>
<keyword evidence="2" id="KW-1185">Reference proteome</keyword>
<gene>
    <name evidence="1" type="ORF">AVEN_177316_1</name>
</gene>
<organism evidence="1 2">
    <name type="scientific">Araneus ventricosus</name>
    <name type="common">Orbweaver spider</name>
    <name type="synonym">Epeira ventricosa</name>
    <dbReference type="NCBI Taxonomy" id="182803"/>
    <lineage>
        <taxon>Eukaryota</taxon>
        <taxon>Metazoa</taxon>
        <taxon>Ecdysozoa</taxon>
        <taxon>Arthropoda</taxon>
        <taxon>Chelicerata</taxon>
        <taxon>Arachnida</taxon>
        <taxon>Araneae</taxon>
        <taxon>Araneomorphae</taxon>
        <taxon>Entelegynae</taxon>
        <taxon>Araneoidea</taxon>
        <taxon>Araneidae</taxon>
        <taxon>Araneus</taxon>
    </lineage>
</organism>
<sequence length="101" mass="11575">MFYGIQNIEQRRGDIVQYIELIGESQRARYRFVARLSGAISCRDGRSADSSFFFRLYTGVSSEGIFISVRDSPVMLGRRNLLTLTLHSVLVPFYGRSKMSR</sequence>
<proteinExistence type="predicted"/>